<accession>A0A3M4VZ18</accession>
<dbReference type="EMBL" id="RBRY01000088">
    <property type="protein sequence ID" value="RMR56893.1"/>
    <property type="molecule type" value="Genomic_DNA"/>
</dbReference>
<dbReference type="SMART" id="SM00271">
    <property type="entry name" value="DnaJ"/>
    <property type="match status" value="1"/>
</dbReference>
<keyword evidence="2" id="KW-0472">Membrane</keyword>
<dbReference type="Proteomes" id="UP000278332">
    <property type="component" value="Unassembled WGS sequence"/>
</dbReference>
<dbReference type="AlphaFoldDB" id="A0A3M4VZ18"/>
<protein>
    <recommendedName>
        <fullName evidence="3">J domain-containing protein</fullName>
    </recommendedName>
</protein>
<dbReference type="InterPro" id="IPR001623">
    <property type="entry name" value="DnaJ_domain"/>
</dbReference>
<evidence type="ECO:0000256" key="1">
    <source>
        <dbReference type="ARBA" id="ARBA00023186"/>
    </source>
</evidence>
<dbReference type="SUPFAM" id="SSF46565">
    <property type="entry name" value="Chaperone J-domain"/>
    <property type="match status" value="1"/>
</dbReference>
<dbReference type="RefSeq" id="WP_051427741.1">
    <property type="nucleotide sequence ID" value="NZ_BLVX01000005.1"/>
</dbReference>
<dbReference type="InterPro" id="IPR036869">
    <property type="entry name" value="J_dom_sf"/>
</dbReference>
<gene>
    <name evidence="4" type="ORF">ALP84_03637</name>
</gene>
<name>A0A3M4VZ18_PSECI</name>
<organism evidence="4 5">
    <name type="scientific">Pseudomonas cichorii</name>
    <dbReference type="NCBI Taxonomy" id="36746"/>
    <lineage>
        <taxon>Bacteria</taxon>
        <taxon>Pseudomonadati</taxon>
        <taxon>Pseudomonadota</taxon>
        <taxon>Gammaproteobacteria</taxon>
        <taxon>Pseudomonadales</taxon>
        <taxon>Pseudomonadaceae</taxon>
        <taxon>Pseudomonas</taxon>
    </lineage>
</organism>
<dbReference type="Gene3D" id="1.10.287.110">
    <property type="entry name" value="DnaJ domain"/>
    <property type="match status" value="1"/>
</dbReference>
<keyword evidence="2" id="KW-0812">Transmembrane</keyword>
<proteinExistence type="predicted"/>
<keyword evidence="2" id="KW-1133">Transmembrane helix</keyword>
<evidence type="ECO:0000313" key="5">
    <source>
        <dbReference type="Proteomes" id="UP000278332"/>
    </source>
</evidence>
<evidence type="ECO:0000256" key="2">
    <source>
        <dbReference type="SAM" id="Phobius"/>
    </source>
</evidence>
<keyword evidence="1" id="KW-0143">Chaperone</keyword>
<feature type="transmembrane region" description="Helical" evidence="2">
    <location>
        <begin position="429"/>
        <end position="457"/>
    </location>
</feature>
<evidence type="ECO:0000259" key="3">
    <source>
        <dbReference type="PROSITE" id="PS50076"/>
    </source>
</evidence>
<reference evidence="4 5" key="1">
    <citation type="submission" date="2018-08" db="EMBL/GenBank/DDBJ databases">
        <title>Recombination of ecologically and evolutionarily significant loci maintains genetic cohesion in the Pseudomonas syringae species complex.</title>
        <authorList>
            <person name="Dillon M."/>
            <person name="Thakur S."/>
            <person name="Almeida R.N.D."/>
            <person name="Weir B.S."/>
            <person name="Guttman D.S."/>
        </authorList>
    </citation>
    <scope>NUCLEOTIDE SEQUENCE [LARGE SCALE GENOMIC DNA]</scope>
    <source>
        <strain evidence="4 5">ICMP 6917</strain>
    </source>
</reference>
<feature type="transmembrane region" description="Helical" evidence="2">
    <location>
        <begin position="484"/>
        <end position="504"/>
    </location>
</feature>
<dbReference type="GeneID" id="93660187"/>
<evidence type="ECO:0000313" key="4">
    <source>
        <dbReference type="EMBL" id="RMR56893.1"/>
    </source>
</evidence>
<sequence>MNCWSVLGLGPDADTRSIKRRYATLLKQYRPDEDPEGFQRLRDAYEQALNWAAEWQEVQATDPAPTFDPHYVLPLNDGSIPAWKLAEQLIEGITADNLVERIEQARTSYCEAAFEERLLHLCLSNPEVMKELAEPGVEHFYWLTPWQRQDISYAATEPVLNYLLSHTERQLHGTLDTGNTQRLLELCRNLEQKAWLQTLDRRQWLNECLARLLLNATFWSNTLFDAVCASQGWKQPGKSTPLRYWNELLERSHNTVFLDEQRRLAAQNSESPDSRAARLLFQPMQEDARVHLTAAFNKADWQMCEHLANIVEHRYPQLASEMPGMDPYFWRPLQRSPAVWALPLAILGSTGEIAFNDYFRLGSSLLETLSTMLEMAALFGLLAWCVSWVCRAVALNAWRTDKALRERCGHWLSLRRPTPLPLRESLPGWLLAIPAFLAGGIGTLLVYTAVLLGLALLSRTSWPDRRKQVFTESPPGSWLREMRVGIVFGLLASSLWVAVAIINYRPLGEDQGMHPWPLRLCATLADTSPQCQVQVTRQQWYAPSTQGGRP</sequence>
<dbReference type="CDD" id="cd06257">
    <property type="entry name" value="DnaJ"/>
    <property type="match status" value="1"/>
</dbReference>
<dbReference type="PROSITE" id="PS50076">
    <property type="entry name" value="DNAJ_2"/>
    <property type="match status" value="1"/>
</dbReference>
<comment type="caution">
    <text evidence="4">The sequence shown here is derived from an EMBL/GenBank/DDBJ whole genome shotgun (WGS) entry which is preliminary data.</text>
</comment>
<feature type="domain" description="J" evidence="3">
    <location>
        <begin position="2"/>
        <end position="53"/>
    </location>
</feature>